<name>A0A6J6V7P5_9ZZZZ</name>
<dbReference type="EMBL" id="CAEZZV010000005">
    <property type="protein sequence ID" value="CAB4767714.1"/>
    <property type="molecule type" value="Genomic_DNA"/>
</dbReference>
<dbReference type="Pfam" id="PF00534">
    <property type="entry name" value="Glycos_transf_1"/>
    <property type="match status" value="1"/>
</dbReference>
<feature type="domain" description="Glycosyl transferase family 1" evidence="3">
    <location>
        <begin position="177"/>
        <end position="331"/>
    </location>
</feature>
<keyword evidence="1" id="KW-0328">Glycosyltransferase</keyword>
<gene>
    <name evidence="4" type="ORF">UFOPK1820_00805</name>
    <name evidence="5" type="ORF">UFOPK2921_00076</name>
</gene>
<organism evidence="5">
    <name type="scientific">freshwater metagenome</name>
    <dbReference type="NCBI Taxonomy" id="449393"/>
    <lineage>
        <taxon>unclassified sequences</taxon>
        <taxon>metagenomes</taxon>
        <taxon>ecological metagenomes</taxon>
    </lineage>
</organism>
<protein>
    <submittedName>
        <fullName evidence="5">Unannotated protein</fullName>
    </submittedName>
</protein>
<evidence type="ECO:0000256" key="2">
    <source>
        <dbReference type="ARBA" id="ARBA00022679"/>
    </source>
</evidence>
<dbReference type="AlphaFoldDB" id="A0A6J6V7P5"/>
<dbReference type="GO" id="GO:0016757">
    <property type="term" value="F:glycosyltransferase activity"/>
    <property type="evidence" value="ECO:0007669"/>
    <property type="project" value="UniProtKB-KW"/>
</dbReference>
<sequence>MNPLRVLVVTCAHRGDDARIVQRQISAMLDAGFEVTLIAPEPLQTQVQQHVIIRRATGRRRISSWFDILRNVAKYRKAVDLLLVHDLEIAALLSFMPGLPPRIFDVHEDLAQSVSDRSWIPVGFNSVVQKLVLFFEKVIALRFKFILAEDSYQDERKRNLVIPNSTDIPKDCPPYKGNDRRVVYVGRISIGRGWKEISQIAEQLQGLAEVHLIGEADSDIRTVVQEAHDSGLVIWHGYIANSQALLMIEGALVGLSLLDDLPNYRHSLPTKIGEYFARGIPAIGSALPRTRELIEDAQVGWALHPPFAPQVVRIVQTLVNDSNLRVELGERCHAYAQKKLNWEIDSQKFLSYLREVASEGLKKS</sequence>
<dbReference type="PANTHER" id="PTHR12526:SF629">
    <property type="entry name" value="TEICHURONIC ACID BIOSYNTHESIS GLYCOSYLTRANSFERASE TUAH-RELATED"/>
    <property type="match status" value="1"/>
</dbReference>
<accession>A0A6J6V7P5</accession>
<dbReference type="InterPro" id="IPR001296">
    <property type="entry name" value="Glyco_trans_1"/>
</dbReference>
<evidence type="ECO:0000313" key="4">
    <source>
        <dbReference type="EMBL" id="CAB4602093.1"/>
    </source>
</evidence>
<evidence type="ECO:0000259" key="3">
    <source>
        <dbReference type="Pfam" id="PF00534"/>
    </source>
</evidence>
<dbReference type="Gene3D" id="3.40.50.2000">
    <property type="entry name" value="Glycogen Phosphorylase B"/>
    <property type="match status" value="2"/>
</dbReference>
<evidence type="ECO:0000256" key="1">
    <source>
        <dbReference type="ARBA" id="ARBA00022676"/>
    </source>
</evidence>
<proteinExistence type="predicted"/>
<dbReference type="EMBL" id="CAEZUK010000119">
    <property type="protein sequence ID" value="CAB4602093.1"/>
    <property type="molecule type" value="Genomic_DNA"/>
</dbReference>
<reference evidence="5" key="1">
    <citation type="submission" date="2020-05" db="EMBL/GenBank/DDBJ databases">
        <authorList>
            <person name="Chiriac C."/>
            <person name="Salcher M."/>
            <person name="Ghai R."/>
            <person name="Kavagutti S V."/>
        </authorList>
    </citation>
    <scope>NUCLEOTIDE SEQUENCE</scope>
</reference>
<evidence type="ECO:0000313" key="5">
    <source>
        <dbReference type="EMBL" id="CAB4767714.1"/>
    </source>
</evidence>
<dbReference type="SUPFAM" id="SSF53756">
    <property type="entry name" value="UDP-Glycosyltransferase/glycogen phosphorylase"/>
    <property type="match status" value="1"/>
</dbReference>
<keyword evidence="2" id="KW-0808">Transferase</keyword>
<dbReference type="PANTHER" id="PTHR12526">
    <property type="entry name" value="GLYCOSYLTRANSFERASE"/>
    <property type="match status" value="1"/>
</dbReference>